<dbReference type="SMART" id="SM00355">
    <property type="entry name" value="ZnF_C2H2"/>
    <property type="match status" value="3"/>
</dbReference>
<gene>
    <name evidence="10" type="ORF">ACRE_004430</name>
</gene>
<protein>
    <submittedName>
        <fullName evidence="10">Homeobox protein-like protein</fullName>
    </submittedName>
</protein>
<dbReference type="OrthoDB" id="10056939at2759"/>
<evidence type="ECO:0000313" key="10">
    <source>
        <dbReference type="EMBL" id="KFH48618.1"/>
    </source>
</evidence>
<feature type="region of interest" description="Disordered" evidence="6">
    <location>
        <begin position="305"/>
        <end position="338"/>
    </location>
</feature>
<keyword evidence="1 5" id="KW-0238">DNA-binding</keyword>
<evidence type="ECO:0000256" key="2">
    <source>
        <dbReference type="ARBA" id="ARBA00023155"/>
    </source>
</evidence>
<dbReference type="PANTHER" id="PTHR11850">
    <property type="entry name" value="HOMEOBOX PROTEIN TRANSCRIPTION FACTORS"/>
    <property type="match status" value="1"/>
</dbReference>
<name>A0A086TGY6_HAPC1</name>
<keyword evidence="4" id="KW-0863">Zinc-finger</keyword>
<evidence type="ECO:0000256" key="3">
    <source>
        <dbReference type="ARBA" id="ARBA00023242"/>
    </source>
</evidence>
<dbReference type="PROSITE" id="PS50157">
    <property type="entry name" value="ZINC_FINGER_C2H2_2"/>
    <property type="match status" value="1"/>
</dbReference>
<evidence type="ECO:0000259" key="8">
    <source>
        <dbReference type="PROSITE" id="PS50157"/>
    </source>
</evidence>
<keyword evidence="3 5" id="KW-0539">Nucleus</keyword>
<feature type="compositionally biased region" description="Basic residues" evidence="6">
    <location>
        <begin position="434"/>
        <end position="443"/>
    </location>
</feature>
<dbReference type="EMBL" id="JPKY01000002">
    <property type="protein sequence ID" value="KFH48618.1"/>
    <property type="molecule type" value="Genomic_DNA"/>
</dbReference>
<dbReference type="InterPro" id="IPR001356">
    <property type="entry name" value="HD"/>
</dbReference>
<keyword evidence="2 5" id="KW-0371">Homeobox</keyword>
<dbReference type="GO" id="GO:0005634">
    <property type="term" value="C:nucleus"/>
    <property type="evidence" value="ECO:0007669"/>
    <property type="project" value="UniProtKB-SubCell"/>
</dbReference>
<dbReference type="InterPro" id="IPR006600">
    <property type="entry name" value="HTH_CenpB_DNA-bd_dom"/>
</dbReference>
<dbReference type="InterPro" id="IPR050224">
    <property type="entry name" value="TALE_homeobox"/>
</dbReference>
<feature type="domain" description="HTH CENPB-type" evidence="9">
    <location>
        <begin position="838"/>
        <end position="912"/>
    </location>
</feature>
<dbReference type="CDD" id="cd00086">
    <property type="entry name" value="homeodomain"/>
    <property type="match status" value="1"/>
</dbReference>
<keyword evidence="4" id="KW-0479">Metal-binding</keyword>
<organism evidence="10 11">
    <name type="scientific">Hapsidospora chrysogenum (strain ATCC 11550 / CBS 779.69 / DSM 880 / IAM 14645 / JCM 23072 / IMI 49137)</name>
    <name type="common">Acremonium chrysogenum</name>
    <dbReference type="NCBI Taxonomy" id="857340"/>
    <lineage>
        <taxon>Eukaryota</taxon>
        <taxon>Fungi</taxon>
        <taxon>Dikarya</taxon>
        <taxon>Ascomycota</taxon>
        <taxon>Pezizomycotina</taxon>
        <taxon>Sordariomycetes</taxon>
        <taxon>Hypocreomycetidae</taxon>
        <taxon>Hypocreales</taxon>
        <taxon>Bionectriaceae</taxon>
        <taxon>Hapsidospora</taxon>
    </lineage>
</organism>
<evidence type="ECO:0000259" key="7">
    <source>
        <dbReference type="PROSITE" id="PS50071"/>
    </source>
</evidence>
<evidence type="ECO:0000256" key="5">
    <source>
        <dbReference type="PROSITE-ProRule" id="PRU00108"/>
    </source>
</evidence>
<dbReference type="SUPFAM" id="SSF46689">
    <property type="entry name" value="Homeodomain-like"/>
    <property type="match status" value="1"/>
</dbReference>
<dbReference type="AlphaFoldDB" id="A0A086TGY6"/>
<dbReference type="HOGENOM" id="CLU_008497_2_0_1"/>
<comment type="subcellular location">
    <subcellularLocation>
        <location evidence="5">Nucleus</location>
    </subcellularLocation>
</comment>
<dbReference type="STRING" id="857340.A0A086TGY6"/>
<evidence type="ECO:0000313" key="11">
    <source>
        <dbReference type="Proteomes" id="UP000029964"/>
    </source>
</evidence>
<feature type="domain" description="C2H2-type" evidence="8">
    <location>
        <begin position="462"/>
        <end position="490"/>
    </location>
</feature>
<feature type="DNA-binding region" description="Homeobox" evidence="5">
    <location>
        <begin position="250"/>
        <end position="312"/>
    </location>
</feature>
<reference evidence="11" key="1">
    <citation type="journal article" date="2014" name="Genome Announc.">
        <title>Genome sequence and annotation of Acremonium chrysogenum, producer of the beta-lactam antibiotic cephalosporin C.</title>
        <authorList>
            <person name="Terfehr D."/>
            <person name="Dahlmann T.A."/>
            <person name="Specht T."/>
            <person name="Zadra I."/>
            <person name="Kuernsteiner H."/>
            <person name="Kueck U."/>
        </authorList>
    </citation>
    <scope>NUCLEOTIDE SEQUENCE [LARGE SCALE GENOMIC DNA]</scope>
    <source>
        <strain evidence="11">ATCC 11550 / CBS 779.69 / DSM 880 / IAM 14645 / JCM 23072 / IMI 49137</strain>
    </source>
</reference>
<accession>A0A086TGY6</accession>
<dbReference type="SMART" id="SM00389">
    <property type="entry name" value="HOX"/>
    <property type="match status" value="1"/>
</dbReference>
<dbReference type="PROSITE" id="PS50071">
    <property type="entry name" value="HOMEOBOX_2"/>
    <property type="match status" value="1"/>
</dbReference>
<feature type="domain" description="Homeobox" evidence="7">
    <location>
        <begin position="248"/>
        <end position="311"/>
    </location>
</feature>
<dbReference type="PROSITE" id="PS51253">
    <property type="entry name" value="HTH_CENPB"/>
    <property type="match status" value="1"/>
</dbReference>
<comment type="caution">
    <text evidence="10">The sequence shown here is derived from an EMBL/GenBank/DDBJ whole genome shotgun (WGS) entry which is preliminary data.</text>
</comment>
<dbReference type="InterPro" id="IPR008422">
    <property type="entry name" value="KN_HD"/>
</dbReference>
<feature type="region of interest" description="Disordered" evidence="6">
    <location>
        <begin position="906"/>
        <end position="932"/>
    </location>
</feature>
<dbReference type="Gene3D" id="1.10.10.60">
    <property type="entry name" value="Homeodomain-like"/>
    <property type="match status" value="1"/>
</dbReference>
<evidence type="ECO:0000256" key="1">
    <source>
        <dbReference type="ARBA" id="ARBA00023125"/>
    </source>
</evidence>
<dbReference type="PROSITE" id="PS00028">
    <property type="entry name" value="ZINC_FINGER_C2H2_1"/>
    <property type="match status" value="1"/>
</dbReference>
<sequence>MASIDEMDEFVNWDKAGVAFGDSNLNSGTNNQNHNHNYSHIHSNAHANDTDSNLFFPPFDIDPTLAGMAMGPSPENIGLAFENADEDDLSFCALQHFADDPTATATATTTAPATATAWPEINAPFPEMPTGMEQPADFWETPRLPCSHCSLGGYACKKIREGRYKGYCTSCVALGVECSFGGILPDSLNPVESTSFPANPWPTLGASSIMVSNEELISQARSNRPSSLDLPGPAHTDETTIFAPKPEVPPPKIGARFSRESVRVLKTWLTTHNRHPYPSDEEKDLLQRKTGLSKTQITNWLANARRRGKVQAPRATSPHPANFSSRAGGIDIPQRRGTPALETMNPLQRWEHSPPENEPASVTAIARAVTASSSGVSSGLNSPFSSLNYTDDGSGRSISASSLGTSQSSNGSSAYSYGSRHSWASFGSAPFSNRSRRRRRRRATPQQTKDGKTEFNAPLKTFQCTFCTETFRTKHDWQRHEKSLHLSLERWVCAPHGSRAVNPATGQLSCVFCGLEKPDDAHIESHNHSTCQERSLEERTFYRKDHLNQHLRLVHNVKFMDWAMKSWKVATPEIRSRCGFCGIVMDTWTIRVDHLAEHFKTGYSMADWKGDWGFEVPVLGMVENSIPPYLIHHERTSPLPYVASHSSPETPRNAYELIKLELAFFYANHRDQHGRPPTDEEMMVEGCRIIFASETLSLQGIATKPSWLRDLIMSSEDLMRKARFGPLRGVTENRLATLKINGKDNLFEQCPMEFQLHEFVRAKRLLGLTAMDDELQEEACRIVGRVEEVSTHPSDIVANWLLRVLTSSTGWLAPFRRRAHLPRSEDVQDSICRSKDPTSIDSTIHSHSRLERELADFLKGCRHAGKEPTDEDLQRQARIIIYEFDDGWNQTAADNMAWLEAFRSRHPADGPSPATARESSSTFSLQKRNPSAAMTVDTPFTSTATTKPSDELITGNSGLALDYRDHPVNRATTPFFVDDSNCYRRLARELRRWAASTMSPNNPNRHIPTDAELQHQARWIIYDGDDPWNQTAADNAEWLQRFKRSNGILNDSGPGLDNVDSSVIGLAPPYVWPNPQVAAQDPFAVTGATTTTTTATATTSTSTVAADDLGDSQLCPAYAGPARIFCSRELEEGLVRTTEQSVAETGCLPSATVLRTRAREILGKGSGSWTSADDTELMDKFQRWMMEKMPHARTGPADNDAVPAAVPLFPDAQLSDEEIGNMIQEMDFDLEMGPGESRGGEHDGGVSLTGFKD</sequence>
<dbReference type="Pfam" id="PF05920">
    <property type="entry name" value="Homeobox_KN"/>
    <property type="match status" value="1"/>
</dbReference>
<dbReference type="Proteomes" id="UP000029964">
    <property type="component" value="Unassembled WGS sequence"/>
</dbReference>
<dbReference type="InterPro" id="IPR009057">
    <property type="entry name" value="Homeodomain-like_sf"/>
</dbReference>
<proteinExistence type="predicted"/>
<evidence type="ECO:0000259" key="9">
    <source>
        <dbReference type="PROSITE" id="PS51253"/>
    </source>
</evidence>
<dbReference type="GO" id="GO:0008270">
    <property type="term" value="F:zinc ion binding"/>
    <property type="evidence" value="ECO:0007669"/>
    <property type="project" value="UniProtKB-KW"/>
</dbReference>
<evidence type="ECO:0000256" key="6">
    <source>
        <dbReference type="SAM" id="MobiDB-lite"/>
    </source>
</evidence>
<keyword evidence="11" id="KW-1185">Reference proteome</keyword>
<dbReference type="GO" id="GO:0006355">
    <property type="term" value="P:regulation of DNA-templated transcription"/>
    <property type="evidence" value="ECO:0007669"/>
    <property type="project" value="InterPro"/>
</dbReference>
<dbReference type="InterPro" id="IPR013087">
    <property type="entry name" value="Znf_C2H2_type"/>
</dbReference>
<dbReference type="Pfam" id="PF03221">
    <property type="entry name" value="HTH_Tnp_Tc5"/>
    <property type="match status" value="1"/>
</dbReference>
<dbReference type="GO" id="GO:0003677">
    <property type="term" value="F:DNA binding"/>
    <property type="evidence" value="ECO:0007669"/>
    <property type="project" value="UniProtKB-UniRule"/>
</dbReference>
<feature type="compositionally biased region" description="Polar residues" evidence="6">
    <location>
        <begin position="917"/>
        <end position="929"/>
    </location>
</feature>
<feature type="region of interest" description="Disordered" evidence="6">
    <location>
        <begin position="428"/>
        <end position="454"/>
    </location>
</feature>
<evidence type="ECO:0000256" key="4">
    <source>
        <dbReference type="PROSITE-ProRule" id="PRU00042"/>
    </source>
</evidence>
<feature type="region of interest" description="Disordered" evidence="6">
    <location>
        <begin position="1232"/>
        <end position="1253"/>
    </location>
</feature>
<keyword evidence="4" id="KW-0862">Zinc</keyword>